<protein>
    <submittedName>
        <fullName evidence="2">ZW10 interactor</fullName>
    </submittedName>
</protein>
<evidence type="ECO:0000313" key="3">
    <source>
        <dbReference type="Proteomes" id="UP001623348"/>
    </source>
</evidence>
<proteinExistence type="predicted"/>
<comment type="caution">
    <text evidence="2">The sequence shown here is derived from an EMBL/GenBank/DDBJ whole genome shotgun (WGS) entry which is preliminary data.</text>
</comment>
<feature type="compositionally biased region" description="Low complexity" evidence="1">
    <location>
        <begin position="162"/>
        <end position="175"/>
    </location>
</feature>
<evidence type="ECO:0000256" key="1">
    <source>
        <dbReference type="SAM" id="MobiDB-lite"/>
    </source>
</evidence>
<feature type="compositionally biased region" description="Basic and acidic residues" evidence="1">
    <location>
        <begin position="138"/>
        <end position="160"/>
    </location>
</feature>
<feature type="region of interest" description="Disordered" evidence="1">
    <location>
        <begin position="138"/>
        <end position="184"/>
    </location>
</feature>
<name>A0ABC9XX72_GRUJA</name>
<accession>A0ABC9XX72</accession>
<reference evidence="2 3" key="1">
    <citation type="submission" date="2024-06" db="EMBL/GenBank/DDBJ databases">
        <title>The draft genome of Grus japonensis, version 3.</title>
        <authorList>
            <person name="Nabeshima K."/>
            <person name="Suzuki S."/>
            <person name="Onuma M."/>
        </authorList>
    </citation>
    <scope>NUCLEOTIDE SEQUENCE [LARGE SCALE GENOMIC DNA]</scope>
    <source>
        <strain evidence="2 3">451A</strain>
    </source>
</reference>
<dbReference type="Pfam" id="PF15556">
    <property type="entry name" value="Zwint"/>
    <property type="match status" value="1"/>
</dbReference>
<keyword evidence="3" id="KW-1185">Reference proteome</keyword>
<dbReference type="Proteomes" id="UP001623348">
    <property type="component" value="Unassembled WGS sequence"/>
</dbReference>
<dbReference type="InterPro" id="IPR029092">
    <property type="entry name" value="Zwint-1"/>
</dbReference>
<sequence length="184" mass="20645">MAAAGRLERARGALEALEAALALEEEEGEVPARVLVEHLVDTRRKQKLLLTQLRVLRLLLGVIENPGPPQTPPDPREAGRRARSRWRGLKSGYGGAVEALGGSLPPALTQLGKGRNLLRRWKGVLGRRLRQEELEAKVREATERREQLRRRVEQRRREHLSQQGALQRQRGGAQRPCSPTPPPQ</sequence>
<dbReference type="PANTHER" id="PTHR31504:SF1">
    <property type="entry name" value="ZW10 INTERACTOR"/>
    <property type="match status" value="1"/>
</dbReference>
<gene>
    <name evidence="2" type="ORF">GRJ2_002699600</name>
</gene>
<dbReference type="EMBL" id="BAAFJT010000038">
    <property type="protein sequence ID" value="GAB0202340.1"/>
    <property type="molecule type" value="Genomic_DNA"/>
</dbReference>
<feature type="region of interest" description="Disordered" evidence="1">
    <location>
        <begin position="64"/>
        <end position="83"/>
    </location>
</feature>
<dbReference type="AlphaFoldDB" id="A0ABC9XX72"/>
<evidence type="ECO:0000313" key="2">
    <source>
        <dbReference type="EMBL" id="GAB0202340.1"/>
    </source>
</evidence>
<organism evidence="2 3">
    <name type="scientific">Grus japonensis</name>
    <name type="common">Japanese crane</name>
    <name type="synonym">Red-crowned crane</name>
    <dbReference type="NCBI Taxonomy" id="30415"/>
    <lineage>
        <taxon>Eukaryota</taxon>
        <taxon>Metazoa</taxon>
        <taxon>Chordata</taxon>
        <taxon>Craniata</taxon>
        <taxon>Vertebrata</taxon>
        <taxon>Euteleostomi</taxon>
        <taxon>Archelosauria</taxon>
        <taxon>Archosauria</taxon>
        <taxon>Dinosauria</taxon>
        <taxon>Saurischia</taxon>
        <taxon>Theropoda</taxon>
        <taxon>Coelurosauria</taxon>
        <taxon>Aves</taxon>
        <taxon>Neognathae</taxon>
        <taxon>Neoaves</taxon>
        <taxon>Gruiformes</taxon>
        <taxon>Gruidae</taxon>
        <taxon>Grus</taxon>
    </lineage>
</organism>
<dbReference type="PANTHER" id="PTHR31504">
    <property type="entry name" value="ZW10 INTERACTOR ZWINT"/>
    <property type="match status" value="1"/>
</dbReference>